<organism evidence="1 2">
    <name type="scientific">Artomyces pyxidatus</name>
    <dbReference type="NCBI Taxonomy" id="48021"/>
    <lineage>
        <taxon>Eukaryota</taxon>
        <taxon>Fungi</taxon>
        <taxon>Dikarya</taxon>
        <taxon>Basidiomycota</taxon>
        <taxon>Agaricomycotina</taxon>
        <taxon>Agaricomycetes</taxon>
        <taxon>Russulales</taxon>
        <taxon>Auriscalpiaceae</taxon>
        <taxon>Artomyces</taxon>
    </lineage>
</organism>
<proteinExistence type="predicted"/>
<reference evidence="1" key="1">
    <citation type="submission" date="2021-03" db="EMBL/GenBank/DDBJ databases">
        <authorList>
            <consortium name="DOE Joint Genome Institute"/>
            <person name="Ahrendt S."/>
            <person name="Looney B.P."/>
            <person name="Miyauchi S."/>
            <person name="Morin E."/>
            <person name="Drula E."/>
            <person name="Courty P.E."/>
            <person name="Chicoki N."/>
            <person name="Fauchery L."/>
            <person name="Kohler A."/>
            <person name="Kuo A."/>
            <person name="Labutti K."/>
            <person name="Pangilinan J."/>
            <person name="Lipzen A."/>
            <person name="Riley R."/>
            <person name="Andreopoulos W."/>
            <person name="He G."/>
            <person name="Johnson J."/>
            <person name="Barry K.W."/>
            <person name="Grigoriev I.V."/>
            <person name="Nagy L."/>
            <person name="Hibbett D."/>
            <person name="Henrissat B."/>
            <person name="Matheny P.B."/>
            <person name="Labbe J."/>
            <person name="Martin F."/>
        </authorList>
    </citation>
    <scope>NUCLEOTIDE SEQUENCE</scope>
    <source>
        <strain evidence="1">HHB10654</strain>
    </source>
</reference>
<protein>
    <submittedName>
        <fullName evidence="1">Uncharacterized protein</fullName>
    </submittedName>
</protein>
<sequence length="1044" mass="112522">MSSAPADSTSSSSNTRTLDPPNRSQKPRHENARRPRNPGDDPNPSPADGQDISAQDRPAPEKAPRSARYPRRQPVGDDRRAPRPEKANDSADRARAHHTHSPKPDSRHAESSRSGPSRPAPYSNKRSTRFNGKLSERADKTTAGTSHVHATHAPQDEDLVSTLTRALSIPPYQDCAICFSSIHPAQPSWSCSPTLPAGVSASDSSTPKEAENAQCCWTTFHLKCIKSWAAKSVKEVADAWRARGEERPGEWRCPGCQLKRDAVPRHYTCFCGSTNDPKLSRLATCHSCGNSCSRPRGCGHHCPLACHPGPCPPCKITVSNPCHCGKAVISSSCSRMAPRNRRLAAPVAMSCGELCGKMLSCGNHACADICHEGDCTPCQVREIARCWCGKEEKEMACGDGEVKESANLDGEAKRTWFGRFACENSCDRPFDCGIHRCSNPCHPPSATPSVCPRSVSLITHCPCGKHELSDPASTPFFRPNTQLIRTKCTDPIPTCTSLCLKPLEGCDHACSVPCHTGPCPPCSISLVRPCRCGSTTREVSCSTSRSDAPDKEIVCGRRCGALRACGRHQCSRLCCPLAALAGVKKKGRRAVIDTNQGVADEAGWHECDLVCGKPLTCGNHMCEERDHKGSCPPCLQSSYEELVCHCGRTIIEPPIPCGTHINCNYPCVRPPPECGHEKSIHSCHEDSTPCPPCVFLTSKRCVCGKTNVDYIQCSQKNVFCGTPCGKLLGCGFHRCERLCHGDACGSCTAVCGKPRKLCSPSQHPCTQPCHAPSVCPEAEPCRAIITITCPCGRIRQPVPCGRSDANPAGREGTQQLKCSNECAVAKRNARLAEALGINMDARNDKQMVYSDELTAFARANVKFMLLVEKTFADFVKSDKKLQVLPHMPENRRKFVHDLAAVYRIDTQMVDQEPHRSVQLIRRIDTRVPSPTLSGSLPSTPSNGLGKLADLRTPVSQWPRVQSMAPAGTSTGKGWTAVVAQPAGAKPPAAAPAIKSITKPGAPSLPASAPRPAPVEARPAPAPAAPRPVSTTEPATVPENWEDDV</sequence>
<gene>
    <name evidence="1" type="ORF">BV25DRAFT_1799680</name>
</gene>
<dbReference type="EMBL" id="MU277197">
    <property type="protein sequence ID" value="KAI0064980.1"/>
    <property type="molecule type" value="Genomic_DNA"/>
</dbReference>
<name>A0ACB8TAF2_9AGAM</name>
<reference evidence="1" key="2">
    <citation type="journal article" date="2022" name="New Phytol.">
        <title>Evolutionary transition to the ectomycorrhizal habit in the genomes of a hyperdiverse lineage of mushroom-forming fungi.</title>
        <authorList>
            <person name="Looney B."/>
            <person name="Miyauchi S."/>
            <person name="Morin E."/>
            <person name="Drula E."/>
            <person name="Courty P.E."/>
            <person name="Kohler A."/>
            <person name="Kuo A."/>
            <person name="LaButti K."/>
            <person name="Pangilinan J."/>
            <person name="Lipzen A."/>
            <person name="Riley R."/>
            <person name="Andreopoulos W."/>
            <person name="He G."/>
            <person name="Johnson J."/>
            <person name="Nolan M."/>
            <person name="Tritt A."/>
            <person name="Barry K.W."/>
            <person name="Grigoriev I.V."/>
            <person name="Nagy L.G."/>
            <person name="Hibbett D."/>
            <person name="Henrissat B."/>
            <person name="Matheny P.B."/>
            <person name="Labbe J."/>
            <person name="Martin F.M."/>
        </authorList>
    </citation>
    <scope>NUCLEOTIDE SEQUENCE</scope>
    <source>
        <strain evidence="1">HHB10654</strain>
    </source>
</reference>
<evidence type="ECO:0000313" key="1">
    <source>
        <dbReference type="EMBL" id="KAI0064980.1"/>
    </source>
</evidence>
<dbReference type="Proteomes" id="UP000814140">
    <property type="component" value="Unassembled WGS sequence"/>
</dbReference>
<evidence type="ECO:0000313" key="2">
    <source>
        <dbReference type="Proteomes" id="UP000814140"/>
    </source>
</evidence>
<accession>A0ACB8TAF2</accession>
<keyword evidence="2" id="KW-1185">Reference proteome</keyword>
<comment type="caution">
    <text evidence="1">The sequence shown here is derived from an EMBL/GenBank/DDBJ whole genome shotgun (WGS) entry which is preliminary data.</text>
</comment>